<dbReference type="Proteomes" id="UP000199207">
    <property type="component" value="Unassembled WGS sequence"/>
</dbReference>
<dbReference type="OrthoDB" id="3431675at2"/>
<accession>A0A1I1LI06</accession>
<evidence type="ECO:0000313" key="2">
    <source>
        <dbReference type="EMBL" id="SFC72651.1"/>
    </source>
</evidence>
<keyword evidence="3" id="KW-1185">Reference proteome</keyword>
<proteinExistence type="predicted"/>
<organism evidence="2 3">
    <name type="scientific">Streptomyces aidingensis</name>
    <dbReference type="NCBI Taxonomy" id="910347"/>
    <lineage>
        <taxon>Bacteria</taxon>
        <taxon>Bacillati</taxon>
        <taxon>Actinomycetota</taxon>
        <taxon>Actinomycetes</taxon>
        <taxon>Kitasatosporales</taxon>
        <taxon>Streptomycetaceae</taxon>
        <taxon>Streptomyces</taxon>
    </lineage>
</organism>
<dbReference type="EMBL" id="FOLM01000005">
    <property type="protein sequence ID" value="SFC72651.1"/>
    <property type="molecule type" value="Genomic_DNA"/>
</dbReference>
<dbReference type="STRING" id="910347.SAMN05421773_105237"/>
<reference evidence="2 3" key="1">
    <citation type="submission" date="2016-10" db="EMBL/GenBank/DDBJ databases">
        <authorList>
            <person name="de Groot N.N."/>
        </authorList>
    </citation>
    <scope>NUCLEOTIDE SEQUENCE [LARGE SCALE GENOMIC DNA]</scope>
    <source>
        <strain evidence="2 3">CGMCC 4.5739</strain>
    </source>
</reference>
<dbReference type="AlphaFoldDB" id="A0A1I1LI06"/>
<feature type="region of interest" description="Disordered" evidence="1">
    <location>
        <begin position="1"/>
        <end position="21"/>
    </location>
</feature>
<name>A0A1I1LI06_9ACTN</name>
<protein>
    <submittedName>
        <fullName evidence="2">Uncharacterized protein</fullName>
    </submittedName>
</protein>
<gene>
    <name evidence="2" type="ORF">SAMN05421773_105237</name>
</gene>
<sequence>MAGREHLTRLTGKPDGPNCDDDDCPNIYATERGTFVVQGHIYNGFTVPQGETLTEIPEHILREAVRALGW</sequence>
<evidence type="ECO:0000256" key="1">
    <source>
        <dbReference type="SAM" id="MobiDB-lite"/>
    </source>
</evidence>
<dbReference type="RefSeq" id="WP_093838804.1">
    <property type="nucleotide sequence ID" value="NZ_FOLM01000005.1"/>
</dbReference>
<evidence type="ECO:0000313" key="3">
    <source>
        <dbReference type="Proteomes" id="UP000199207"/>
    </source>
</evidence>